<evidence type="ECO:0000256" key="7">
    <source>
        <dbReference type="ARBA" id="ARBA00023316"/>
    </source>
</evidence>
<comment type="pathway">
    <text evidence="1 9">Cell wall biogenesis; peptidoglycan biosynthesis.</text>
</comment>
<dbReference type="GO" id="GO:0016740">
    <property type="term" value="F:transferase activity"/>
    <property type="evidence" value="ECO:0007669"/>
    <property type="project" value="UniProtKB-KW"/>
</dbReference>
<dbReference type="GO" id="GO:0005576">
    <property type="term" value="C:extracellular region"/>
    <property type="evidence" value="ECO:0007669"/>
    <property type="project" value="TreeGrafter"/>
</dbReference>
<dbReference type="EMBL" id="CP015327">
    <property type="protein sequence ID" value="AWG44822.1"/>
    <property type="molecule type" value="Genomic_DNA"/>
</dbReference>
<sequence>MKKIFIKIMTVLALLVFLVGGIATGKSEAASNTANQDLIIINKYYNKLAYYHNGYLEMVVPIATGKKWNQTPVGFFKVVNKIKNRPYYTGNIPGGDPRNPLGNRWLGINANGTYGDTYAIHGNNNESSIGKYVSLGCVRMHNADVEKLYDKVQVGTPVNITYSYRSFKALTEIYGYDFKGYNTKN</sequence>
<dbReference type="Gene3D" id="2.40.440.10">
    <property type="entry name" value="L,D-transpeptidase catalytic domain-like"/>
    <property type="match status" value="1"/>
</dbReference>
<dbReference type="AlphaFoldDB" id="A0A2L1FFJ3"/>
<keyword evidence="12" id="KW-1185">Reference proteome</keyword>
<dbReference type="CDD" id="cd16913">
    <property type="entry name" value="YkuD_like"/>
    <property type="match status" value="1"/>
</dbReference>
<dbReference type="KEGG" id="beo:BEH_26055"/>
<dbReference type="InterPro" id="IPR005490">
    <property type="entry name" value="LD_TPept_cat_dom"/>
</dbReference>
<keyword evidence="7 9" id="KW-0961">Cell wall biogenesis/degradation</keyword>
<keyword evidence="11" id="KW-0614">Plasmid</keyword>
<keyword evidence="6 9" id="KW-0573">Peptidoglycan synthesis</keyword>
<feature type="active site" description="Nucleophile" evidence="9">
    <location>
        <position position="137"/>
    </location>
</feature>
<feature type="active site" description="Proton donor/acceptor" evidence="9">
    <location>
        <position position="121"/>
    </location>
</feature>
<protein>
    <submittedName>
        <fullName evidence="11">L,D-transpeptidase</fullName>
    </submittedName>
</protein>
<dbReference type="InterPro" id="IPR050979">
    <property type="entry name" value="LD-transpeptidase"/>
</dbReference>
<evidence type="ECO:0000259" key="10">
    <source>
        <dbReference type="PROSITE" id="PS52029"/>
    </source>
</evidence>
<proteinExistence type="inferred from homology"/>
<evidence type="ECO:0000256" key="6">
    <source>
        <dbReference type="ARBA" id="ARBA00022984"/>
    </source>
</evidence>
<evidence type="ECO:0000256" key="3">
    <source>
        <dbReference type="ARBA" id="ARBA00022679"/>
    </source>
</evidence>
<comment type="similarity">
    <text evidence="2">Belongs to the YkuD family.</text>
</comment>
<evidence type="ECO:0000256" key="1">
    <source>
        <dbReference type="ARBA" id="ARBA00004752"/>
    </source>
</evidence>
<dbReference type="PROSITE" id="PS52029">
    <property type="entry name" value="LD_TPASE"/>
    <property type="match status" value="1"/>
</dbReference>
<dbReference type="InterPro" id="IPR038063">
    <property type="entry name" value="Transpep_catalytic_dom"/>
</dbReference>
<feature type="domain" description="L,D-TPase catalytic" evidence="10">
    <location>
        <begin position="37"/>
        <end position="161"/>
    </location>
</feature>
<dbReference type="Pfam" id="PF03734">
    <property type="entry name" value="YkuD"/>
    <property type="match status" value="1"/>
</dbReference>
<keyword evidence="5 9" id="KW-0133">Cell shape</keyword>
<evidence type="ECO:0000256" key="4">
    <source>
        <dbReference type="ARBA" id="ARBA00022801"/>
    </source>
</evidence>
<evidence type="ECO:0000256" key="8">
    <source>
        <dbReference type="ARBA" id="ARBA00060592"/>
    </source>
</evidence>
<accession>A0A2S1M0D8</accession>
<dbReference type="PANTHER" id="PTHR30582">
    <property type="entry name" value="L,D-TRANSPEPTIDASE"/>
    <property type="match status" value="1"/>
</dbReference>
<dbReference type="GO" id="GO:0071972">
    <property type="term" value="F:peptidoglycan L,D-transpeptidase activity"/>
    <property type="evidence" value="ECO:0007669"/>
    <property type="project" value="TreeGrafter"/>
</dbReference>
<keyword evidence="3" id="KW-0808">Transferase</keyword>
<dbReference type="SUPFAM" id="SSF141523">
    <property type="entry name" value="L,D-transpeptidase catalytic domain-like"/>
    <property type="match status" value="1"/>
</dbReference>
<evidence type="ECO:0000256" key="5">
    <source>
        <dbReference type="ARBA" id="ARBA00022960"/>
    </source>
</evidence>
<gene>
    <name evidence="11" type="ORF">BEH_26055</name>
</gene>
<dbReference type="Proteomes" id="UP000036202">
    <property type="component" value="Plasmid pbeh5"/>
</dbReference>
<name>A0A2L1FFJ3_9BACI</name>
<dbReference type="PANTHER" id="PTHR30582:SF4">
    <property type="entry name" value="L,D-TRANSPEPTIDASE YQJB-RELATED"/>
    <property type="match status" value="1"/>
</dbReference>
<dbReference type="OrthoDB" id="9787225at2"/>
<dbReference type="UniPathway" id="UPA00219"/>
<dbReference type="GO" id="GO:0018104">
    <property type="term" value="P:peptidoglycan-protein cross-linking"/>
    <property type="evidence" value="ECO:0007669"/>
    <property type="project" value="TreeGrafter"/>
</dbReference>
<evidence type="ECO:0000313" key="12">
    <source>
        <dbReference type="Proteomes" id="UP000036202"/>
    </source>
</evidence>
<dbReference type="FunFam" id="2.40.440.10:FF:000003">
    <property type="entry name" value="L,D-transpeptidase YciB"/>
    <property type="match status" value="1"/>
</dbReference>
<evidence type="ECO:0000313" key="11">
    <source>
        <dbReference type="EMBL" id="AWG44822.1"/>
    </source>
</evidence>
<comment type="pathway">
    <text evidence="8">Glycan biosynthesis.</text>
</comment>
<evidence type="ECO:0000256" key="9">
    <source>
        <dbReference type="PROSITE-ProRule" id="PRU01373"/>
    </source>
</evidence>
<keyword evidence="4" id="KW-0378">Hydrolase</keyword>
<organism evidence="11 12">
    <name type="scientific">Priestia filamentosa</name>
    <dbReference type="NCBI Taxonomy" id="1402861"/>
    <lineage>
        <taxon>Bacteria</taxon>
        <taxon>Bacillati</taxon>
        <taxon>Bacillota</taxon>
        <taxon>Bacilli</taxon>
        <taxon>Bacillales</taxon>
        <taxon>Bacillaceae</taxon>
        <taxon>Priestia</taxon>
    </lineage>
</organism>
<dbReference type="GO" id="GO:0008360">
    <property type="term" value="P:regulation of cell shape"/>
    <property type="evidence" value="ECO:0007669"/>
    <property type="project" value="UniProtKB-UniRule"/>
</dbReference>
<accession>A0A2L1FFJ3</accession>
<dbReference type="GO" id="GO:0071555">
    <property type="term" value="P:cell wall organization"/>
    <property type="evidence" value="ECO:0007669"/>
    <property type="project" value="UniProtKB-UniRule"/>
</dbReference>
<evidence type="ECO:0000256" key="2">
    <source>
        <dbReference type="ARBA" id="ARBA00005992"/>
    </source>
</evidence>
<geneLocation type="plasmid" evidence="12">
    <name>pbeh5</name>
</geneLocation>
<reference evidence="11 12" key="1">
    <citation type="journal article" date="2015" name="PLoS ONE">
        <title>Genome Sequence of Bacillus endophyticus and Analysis of Its Companion Mechanism in the Ketogulonigenium vulgare-Bacillus Strain Consortium.</title>
        <authorList>
            <person name="Jia N."/>
            <person name="Du J."/>
            <person name="Ding M.Z."/>
            <person name="Gao F."/>
            <person name="Yuan Y.J."/>
        </authorList>
    </citation>
    <scope>NUCLEOTIDE SEQUENCE [LARGE SCALE GENOMIC DNA]</scope>
    <source>
        <strain evidence="11 12">Hbe603</strain>
        <plasmid evidence="12">pbeh5</plasmid>
    </source>
</reference>
<dbReference type="RefSeq" id="WP_046218483.1">
    <property type="nucleotide sequence ID" value="NZ_CP015327.1"/>
</dbReference>